<dbReference type="Gene3D" id="3.40.190.120">
    <property type="entry name" value="Osmoprotection protein (prox), domain 2"/>
    <property type="match status" value="1"/>
</dbReference>
<evidence type="ECO:0000256" key="1">
    <source>
        <dbReference type="SAM" id="MobiDB-lite"/>
    </source>
</evidence>
<sequence length="322" mass="34504">MRTGQTAGIRLLRGLGLGTLLMAVLAGCSGGDDEPQQQTQGEQGSGGGPTVTIGSTNFSEQLILANIYADVLQDRGVNVNTRLNLGSREVVFPALQNGEVDVLPEYTGAVLAYLDRQGQYSDARHSDEVGAALDKALPDTLTALEYSPAQDRDVLVVTGDTASKYNLQTIGDLAPVAGEMTLGGPPETRTRDAGMPGLKRVYDVAFGNFRSLDAGGPLTRGALANGDIDVARMFSSQGAIEQNDWVILEDDRDLVPAQNVVPIVREEALTPEIRKALNEVSARLTTEELQAMNRQVEVDKADPASVAQQWFDDHFHAEANDR</sequence>
<dbReference type="Proteomes" id="UP000281975">
    <property type="component" value="Unassembled WGS sequence"/>
</dbReference>
<evidence type="ECO:0000313" key="4">
    <source>
        <dbReference type="EMBL" id="RKR04381.1"/>
    </source>
</evidence>
<dbReference type="SUPFAM" id="SSF53850">
    <property type="entry name" value="Periplasmic binding protein-like II"/>
    <property type="match status" value="1"/>
</dbReference>
<dbReference type="CDD" id="cd13606">
    <property type="entry name" value="PBP2_ProX_like"/>
    <property type="match status" value="1"/>
</dbReference>
<dbReference type="AlphaFoldDB" id="A0A420WX94"/>
<feature type="signal peptide" evidence="2">
    <location>
        <begin position="1"/>
        <end position="26"/>
    </location>
</feature>
<organism evidence="4 5">
    <name type="scientific">Kushneria sinocarnis</name>
    <dbReference type="NCBI Taxonomy" id="595502"/>
    <lineage>
        <taxon>Bacteria</taxon>
        <taxon>Pseudomonadati</taxon>
        <taxon>Pseudomonadota</taxon>
        <taxon>Gammaproteobacteria</taxon>
        <taxon>Oceanospirillales</taxon>
        <taxon>Halomonadaceae</taxon>
        <taxon>Kushneria</taxon>
    </lineage>
</organism>
<accession>A0A420WX94</accession>
<dbReference type="Gene3D" id="3.40.190.10">
    <property type="entry name" value="Periplasmic binding protein-like II"/>
    <property type="match status" value="1"/>
</dbReference>
<proteinExistence type="predicted"/>
<feature type="domain" description="ABC-type glycine betaine transport system substrate-binding" evidence="3">
    <location>
        <begin position="50"/>
        <end position="311"/>
    </location>
</feature>
<comment type="caution">
    <text evidence="4">The sequence shown here is derived from an EMBL/GenBank/DDBJ whole genome shotgun (WGS) entry which is preliminary data.</text>
</comment>
<feature type="region of interest" description="Disordered" evidence="1">
    <location>
        <begin position="31"/>
        <end position="52"/>
    </location>
</feature>
<dbReference type="RefSeq" id="WP_121172542.1">
    <property type="nucleotide sequence ID" value="NZ_RBIN01000004.1"/>
</dbReference>
<dbReference type="OrthoDB" id="9781705at2"/>
<evidence type="ECO:0000313" key="5">
    <source>
        <dbReference type="Proteomes" id="UP000281975"/>
    </source>
</evidence>
<evidence type="ECO:0000256" key="2">
    <source>
        <dbReference type="SAM" id="SignalP"/>
    </source>
</evidence>
<dbReference type="InterPro" id="IPR007210">
    <property type="entry name" value="ABC_Gly_betaine_transp_sub-bd"/>
</dbReference>
<protein>
    <submittedName>
        <fullName evidence="4">Osmoprotectant transport system substrate-binding protein</fullName>
    </submittedName>
</protein>
<dbReference type="GO" id="GO:0022857">
    <property type="term" value="F:transmembrane transporter activity"/>
    <property type="evidence" value="ECO:0007669"/>
    <property type="project" value="InterPro"/>
</dbReference>
<dbReference type="EMBL" id="RBIN01000004">
    <property type="protein sequence ID" value="RKR04381.1"/>
    <property type="molecule type" value="Genomic_DNA"/>
</dbReference>
<keyword evidence="2" id="KW-0732">Signal</keyword>
<dbReference type="PROSITE" id="PS51257">
    <property type="entry name" value="PROKAR_LIPOPROTEIN"/>
    <property type="match status" value="1"/>
</dbReference>
<gene>
    <name evidence="4" type="ORF">C7446_1588</name>
</gene>
<keyword evidence="5" id="KW-1185">Reference proteome</keyword>
<dbReference type="Pfam" id="PF04069">
    <property type="entry name" value="OpuAC"/>
    <property type="match status" value="1"/>
</dbReference>
<evidence type="ECO:0000259" key="3">
    <source>
        <dbReference type="Pfam" id="PF04069"/>
    </source>
</evidence>
<reference evidence="4 5" key="1">
    <citation type="submission" date="2018-10" db="EMBL/GenBank/DDBJ databases">
        <title>Genomic Encyclopedia of Type Strains, Phase IV (KMG-IV): sequencing the most valuable type-strain genomes for metagenomic binning, comparative biology and taxonomic classification.</title>
        <authorList>
            <person name="Goeker M."/>
        </authorList>
    </citation>
    <scope>NUCLEOTIDE SEQUENCE [LARGE SCALE GENOMIC DNA]</scope>
    <source>
        <strain evidence="4 5">DSM 23229</strain>
    </source>
</reference>
<name>A0A420WX94_9GAMM</name>
<dbReference type="GO" id="GO:0043190">
    <property type="term" value="C:ATP-binding cassette (ABC) transporter complex"/>
    <property type="evidence" value="ECO:0007669"/>
    <property type="project" value="InterPro"/>
</dbReference>
<feature type="chain" id="PRO_5019384067" evidence="2">
    <location>
        <begin position="27"/>
        <end position="322"/>
    </location>
</feature>